<comment type="similarity">
    <text evidence="2">Belongs to the G-protein coupled receptor 1 family.</text>
</comment>
<dbReference type="Gene3D" id="1.10.1220.70">
    <property type="match status" value="1"/>
</dbReference>
<feature type="transmembrane region" description="Helical" evidence="10">
    <location>
        <begin position="26"/>
        <end position="49"/>
    </location>
</feature>
<feature type="transmembrane region" description="Helical" evidence="10">
    <location>
        <begin position="91"/>
        <end position="110"/>
    </location>
</feature>
<evidence type="ECO:0000256" key="6">
    <source>
        <dbReference type="ARBA" id="ARBA00023040"/>
    </source>
</evidence>
<evidence type="ECO:0000256" key="10">
    <source>
        <dbReference type="SAM" id="Phobius"/>
    </source>
</evidence>
<evidence type="ECO:0000256" key="7">
    <source>
        <dbReference type="ARBA" id="ARBA00023136"/>
    </source>
</evidence>
<evidence type="ECO:0000256" key="3">
    <source>
        <dbReference type="ARBA" id="ARBA00022475"/>
    </source>
</evidence>
<name>A0AA41MGM0_SCICA</name>
<evidence type="ECO:0000256" key="4">
    <source>
        <dbReference type="ARBA" id="ARBA00022692"/>
    </source>
</evidence>
<keyword evidence="6" id="KW-0297">G-protein coupled receptor</keyword>
<organism evidence="12 13">
    <name type="scientific">Sciurus carolinensis</name>
    <name type="common">Eastern gray squirrel</name>
    <dbReference type="NCBI Taxonomy" id="30640"/>
    <lineage>
        <taxon>Eukaryota</taxon>
        <taxon>Metazoa</taxon>
        <taxon>Chordata</taxon>
        <taxon>Craniata</taxon>
        <taxon>Vertebrata</taxon>
        <taxon>Euteleostomi</taxon>
        <taxon>Mammalia</taxon>
        <taxon>Eutheria</taxon>
        <taxon>Euarchontoglires</taxon>
        <taxon>Glires</taxon>
        <taxon>Rodentia</taxon>
        <taxon>Sciuromorpha</taxon>
        <taxon>Sciuridae</taxon>
        <taxon>Sciurinae</taxon>
        <taxon>Sciurini</taxon>
        <taxon>Sciurus</taxon>
    </lineage>
</organism>
<evidence type="ECO:0000256" key="5">
    <source>
        <dbReference type="ARBA" id="ARBA00022989"/>
    </source>
</evidence>
<dbReference type="GO" id="GO:0004984">
    <property type="term" value="F:olfactory receptor activity"/>
    <property type="evidence" value="ECO:0007669"/>
    <property type="project" value="InterPro"/>
</dbReference>
<evidence type="ECO:0000256" key="1">
    <source>
        <dbReference type="ARBA" id="ARBA00004651"/>
    </source>
</evidence>
<keyword evidence="9" id="KW-0807">Transducer</keyword>
<protein>
    <submittedName>
        <fullName evidence="12">Olfactory receptor 7G2</fullName>
    </submittedName>
</protein>
<dbReference type="PROSITE" id="PS50262">
    <property type="entry name" value="G_PROTEIN_RECEP_F1_2"/>
    <property type="match status" value="1"/>
</dbReference>
<feature type="domain" description="G-protein coupled receptors family 1 profile" evidence="11">
    <location>
        <begin position="41"/>
        <end position="129"/>
    </location>
</feature>
<proteinExistence type="inferred from homology"/>
<dbReference type="InterPro" id="IPR017452">
    <property type="entry name" value="GPCR_Rhodpsn_7TM"/>
</dbReference>
<sequence>MKPRNETAVSECLLLGLTDDPALQSLIFSLFLSMYLVTILSNLLITLAVSSDTYLHTPMYFFLFSLSFNDIFLSTCIIPKMLVNIQTQDQSITYTGCLSQVCFVILFTVLENSLLAVMSYDHYVAICHPRGLGVYMSSAVTDSPRKTAVASVMYTMVPQNLNPFIYSLKNKAMKEALRKLIVRTASQL</sequence>
<accession>A0AA41MGM0</accession>
<dbReference type="EMBL" id="JAATJV010167813">
    <property type="protein sequence ID" value="MBZ3871464.1"/>
    <property type="molecule type" value="Genomic_DNA"/>
</dbReference>
<reference evidence="12" key="1">
    <citation type="submission" date="2020-03" db="EMBL/GenBank/DDBJ databases">
        <title>Studies in the Genomics of Life Span.</title>
        <authorList>
            <person name="Glass D."/>
        </authorList>
    </citation>
    <scope>NUCLEOTIDE SEQUENCE</scope>
    <source>
        <strain evidence="12">SUZIE</strain>
        <tissue evidence="12">Muscle</tissue>
    </source>
</reference>
<evidence type="ECO:0000259" key="11">
    <source>
        <dbReference type="PROSITE" id="PS50262"/>
    </source>
</evidence>
<dbReference type="AlphaFoldDB" id="A0AA41MGM0"/>
<gene>
    <name evidence="12" type="ORF">SUZIE_113070</name>
</gene>
<dbReference type="Pfam" id="PF13853">
    <property type="entry name" value="7tm_4"/>
    <property type="match status" value="1"/>
</dbReference>
<dbReference type="Gene3D" id="1.20.1070.10">
    <property type="entry name" value="Rhodopsin 7-helix transmembrane proteins"/>
    <property type="match status" value="1"/>
</dbReference>
<keyword evidence="8 12" id="KW-0675">Receptor</keyword>
<comment type="caution">
    <text evidence="12">The sequence shown here is derived from an EMBL/GenBank/DDBJ whole genome shotgun (WGS) entry which is preliminary data.</text>
</comment>
<keyword evidence="7 10" id="KW-0472">Membrane</keyword>
<dbReference type="FunFam" id="1.10.1220.70:FF:000001">
    <property type="entry name" value="Olfactory receptor"/>
    <property type="match status" value="1"/>
</dbReference>
<keyword evidence="13" id="KW-1185">Reference proteome</keyword>
<dbReference type="InterPro" id="IPR000725">
    <property type="entry name" value="Olfact_rcpt"/>
</dbReference>
<dbReference type="Proteomes" id="UP001166674">
    <property type="component" value="Unassembled WGS sequence"/>
</dbReference>
<dbReference type="PANTHER" id="PTHR48001">
    <property type="entry name" value="OLFACTORY RECEPTOR"/>
    <property type="match status" value="1"/>
</dbReference>
<evidence type="ECO:0000313" key="13">
    <source>
        <dbReference type="Proteomes" id="UP001166674"/>
    </source>
</evidence>
<keyword evidence="3" id="KW-1003">Cell membrane</keyword>
<dbReference type="GO" id="GO:0004930">
    <property type="term" value="F:G protein-coupled receptor activity"/>
    <property type="evidence" value="ECO:0007669"/>
    <property type="project" value="UniProtKB-KW"/>
</dbReference>
<evidence type="ECO:0000256" key="8">
    <source>
        <dbReference type="ARBA" id="ARBA00023170"/>
    </source>
</evidence>
<feature type="transmembrane region" description="Helical" evidence="10">
    <location>
        <begin position="61"/>
        <end position="85"/>
    </location>
</feature>
<dbReference type="PRINTS" id="PR00237">
    <property type="entry name" value="GPCRRHODOPSN"/>
</dbReference>
<evidence type="ECO:0000256" key="2">
    <source>
        <dbReference type="ARBA" id="ARBA00010663"/>
    </source>
</evidence>
<dbReference type="SUPFAM" id="SSF81321">
    <property type="entry name" value="Family A G protein-coupled receptor-like"/>
    <property type="match status" value="2"/>
</dbReference>
<keyword evidence="5 10" id="KW-1133">Transmembrane helix</keyword>
<keyword evidence="4 10" id="KW-0812">Transmembrane</keyword>
<evidence type="ECO:0000256" key="9">
    <source>
        <dbReference type="ARBA" id="ARBA00023224"/>
    </source>
</evidence>
<dbReference type="GO" id="GO:0005886">
    <property type="term" value="C:plasma membrane"/>
    <property type="evidence" value="ECO:0007669"/>
    <property type="project" value="UniProtKB-SubCell"/>
</dbReference>
<evidence type="ECO:0000313" key="12">
    <source>
        <dbReference type="EMBL" id="MBZ3871464.1"/>
    </source>
</evidence>
<dbReference type="InterPro" id="IPR000276">
    <property type="entry name" value="GPCR_Rhodpsn"/>
</dbReference>
<comment type="subcellular location">
    <subcellularLocation>
        <location evidence="1">Cell membrane</location>
        <topology evidence="1">Multi-pass membrane protein</topology>
    </subcellularLocation>
</comment>